<evidence type="ECO:0000256" key="1">
    <source>
        <dbReference type="SAM" id="SignalP"/>
    </source>
</evidence>
<keyword evidence="1" id="KW-0732">Signal</keyword>
<gene>
    <name evidence="2" type="ORF">FHS22_002749</name>
</gene>
<proteinExistence type="predicted"/>
<keyword evidence="3" id="KW-1185">Reference proteome</keyword>
<protein>
    <recommendedName>
        <fullName evidence="4">Secreted protein</fullName>
    </recommendedName>
</protein>
<dbReference type="AlphaFoldDB" id="A0A841D172"/>
<evidence type="ECO:0008006" key="4">
    <source>
        <dbReference type="Google" id="ProtNLM"/>
    </source>
</evidence>
<evidence type="ECO:0000313" key="2">
    <source>
        <dbReference type="EMBL" id="MBB5963470.1"/>
    </source>
</evidence>
<sequence length="178" mass="19272">MKHTVVRRLGRTVLAAALAGGMLLTGGAAAAVAESAAAPVPAPERKLGPFGYRGVKLEMSLREARETGKIVRTARSGRCSEWNFRTGPNRRNGPDLFISRRHGVAAIFAAEGTETRRGIEIGSTRRQLERAYPDLERVASGYFIASVPRNPEAHFAFLLSGGEVRQMALVLNRQDCGN</sequence>
<organism evidence="2 3">
    <name type="scientific">Planomonospora venezuelensis</name>
    <dbReference type="NCBI Taxonomy" id="1999"/>
    <lineage>
        <taxon>Bacteria</taxon>
        <taxon>Bacillati</taxon>
        <taxon>Actinomycetota</taxon>
        <taxon>Actinomycetes</taxon>
        <taxon>Streptosporangiales</taxon>
        <taxon>Streptosporangiaceae</taxon>
        <taxon>Planomonospora</taxon>
    </lineage>
</organism>
<comment type="caution">
    <text evidence="2">The sequence shown here is derived from an EMBL/GenBank/DDBJ whole genome shotgun (WGS) entry which is preliminary data.</text>
</comment>
<feature type="signal peptide" evidence="1">
    <location>
        <begin position="1"/>
        <end position="30"/>
    </location>
</feature>
<dbReference type="RefSeq" id="WP_184941602.1">
    <property type="nucleotide sequence ID" value="NZ_BAAAWZ010000004.1"/>
</dbReference>
<feature type="chain" id="PRO_5032616671" description="Secreted protein" evidence="1">
    <location>
        <begin position="31"/>
        <end position="178"/>
    </location>
</feature>
<evidence type="ECO:0000313" key="3">
    <source>
        <dbReference type="Proteomes" id="UP000562352"/>
    </source>
</evidence>
<accession>A0A841D172</accession>
<dbReference type="Proteomes" id="UP000562352">
    <property type="component" value="Unassembled WGS sequence"/>
</dbReference>
<reference evidence="2 3" key="1">
    <citation type="submission" date="2020-08" db="EMBL/GenBank/DDBJ databases">
        <title>Genomic Encyclopedia of Type Strains, Phase III (KMG-III): the genomes of soil and plant-associated and newly described type strains.</title>
        <authorList>
            <person name="Whitman W."/>
        </authorList>
    </citation>
    <scope>NUCLEOTIDE SEQUENCE [LARGE SCALE GENOMIC DNA]</scope>
    <source>
        <strain evidence="2 3">CECT 3303</strain>
    </source>
</reference>
<name>A0A841D172_PLAVE</name>
<dbReference type="EMBL" id="JACHJJ010000007">
    <property type="protein sequence ID" value="MBB5963470.1"/>
    <property type="molecule type" value="Genomic_DNA"/>
</dbReference>